<dbReference type="InterPro" id="IPR017945">
    <property type="entry name" value="DHBP_synth_RibB-like_a/b_dom"/>
</dbReference>
<dbReference type="eggNOG" id="COG0009">
    <property type="taxonomic scope" value="Bacteria"/>
</dbReference>
<comment type="subcellular location">
    <subcellularLocation>
        <location evidence="1 9">Cytoplasm</location>
    </subcellularLocation>
</comment>
<evidence type="ECO:0000256" key="4">
    <source>
        <dbReference type="ARBA" id="ARBA00022694"/>
    </source>
</evidence>
<dbReference type="GO" id="GO:0061710">
    <property type="term" value="F:L-threonylcarbamoyladenylate synthase"/>
    <property type="evidence" value="ECO:0007669"/>
    <property type="project" value="UniProtKB-EC"/>
</dbReference>
<comment type="catalytic activity">
    <reaction evidence="8 9">
        <text>L-threonine + hydrogencarbonate + ATP = L-threonylcarbamoyladenylate + diphosphate + H2O</text>
        <dbReference type="Rhea" id="RHEA:36407"/>
        <dbReference type="ChEBI" id="CHEBI:15377"/>
        <dbReference type="ChEBI" id="CHEBI:17544"/>
        <dbReference type="ChEBI" id="CHEBI:30616"/>
        <dbReference type="ChEBI" id="CHEBI:33019"/>
        <dbReference type="ChEBI" id="CHEBI:57926"/>
        <dbReference type="ChEBI" id="CHEBI:73682"/>
        <dbReference type="EC" id="2.7.7.87"/>
    </reaction>
</comment>
<dbReference type="PANTHER" id="PTHR17490">
    <property type="entry name" value="SUA5"/>
    <property type="match status" value="1"/>
</dbReference>
<organism evidence="10 11">
    <name type="scientific">Snodgrassella communis</name>
    <dbReference type="NCBI Taxonomy" id="2946699"/>
    <lineage>
        <taxon>Bacteria</taxon>
        <taxon>Pseudomonadati</taxon>
        <taxon>Pseudomonadota</taxon>
        <taxon>Betaproteobacteria</taxon>
        <taxon>Neisseriales</taxon>
        <taxon>Neisseriaceae</taxon>
        <taxon>Snodgrassella</taxon>
    </lineage>
</organism>
<dbReference type="GO" id="GO:0005524">
    <property type="term" value="F:ATP binding"/>
    <property type="evidence" value="ECO:0007669"/>
    <property type="project" value="UniProtKB-UniRule"/>
</dbReference>
<dbReference type="PANTHER" id="PTHR17490:SF18">
    <property type="entry name" value="THREONYLCARBAMOYL-AMP SYNTHASE"/>
    <property type="match status" value="1"/>
</dbReference>
<keyword evidence="11" id="KW-1185">Reference proteome</keyword>
<dbReference type="SUPFAM" id="SSF55821">
    <property type="entry name" value="YrdC/RibB"/>
    <property type="match status" value="1"/>
</dbReference>
<dbReference type="HAMAP" id="MF_01852">
    <property type="entry name" value="TsaC"/>
    <property type="match status" value="1"/>
</dbReference>
<keyword evidence="4 9" id="KW-0819">tRNA processing</keyword>
<dbReference type="GO" id="GO:0002949">
    <property type="term" value="P:tRNA threonylcarbamoyladenosine modification"/>
    <property type="evidence" value="ECO:0007669"/>
    <property type="project" value="UniProtKB-UniRule"/>
</dbReference>
<evidence type="ECO:0000313" key="10">
    <source>
        <dbReference type="EMBL" id="KDN14311.1"/>
    </source>
</evidence>
<evidence type="ECO:0000313" key="11">
    <source>
        <dbReference type="Proteomes" id="UP000027170"/>
    </source>
</evidence>
<evidence type="ECO:0000256" key="2">
    <source>
        <dbReference type="ARBA" id="ARBA00022490"/>
    </source>
</evidence>
<evidence type="ECO:0000256" key="1">
    <source>
        <dbReference type="ARBA" id="ARBA00004496"/>
    </source>
</evidence>
<dbReference type="Proteomes" id="UP000027170">
    <property type="component" value="Unassembled WGS sequence"/>
</dbReference>
<keyword evidence="5 9" id="KW-0548">Nucleotidyltransferase</keyword>
<dbReference type="InterPro" id="IPR050156">
    <property type="entry name" value="TC-AMP_synthase_SUA5"/>
</dbReference>
<comment type="similarity">
    <text evidence="9">Belongs to the SUA5 family. TsaC subfamily.</text>
</comment>
<comment type="function">
    <text evidence="9">Required for the formation of a threonylcarbamoyl group on adenosine at position 37 (t(6)A37) in tRNAs that read codons beginning with adenine. Catalyzes the conversion of L-threonine, HCO(3)(-)/CO(2) and ATP to give threonylcarbamoyl-AMP (TC-AMP) as the acyladenylate intermediate, with the release of diphosphate.</text>
</comment>
<sequence length="190" mass="21175">MRHPVRPAGRFLHRLRAHLCQGGLIAYPTEGSYGLGCLPDYAPALRKVIALKKRPQYKGLIVIAADFSQLQPLLAPLTTTEITAITQQWPAPRTLLLPVRRRQVLPALRGRGRQTLAVRIPDLATARFLCGAVGKPLVSTSCNRSGKKACRTEREVRRQFGRRVMILSGRTGGRKQPSQIIDWVSGKRLR</sequence>
<evidence type="ECO:0000256" key="8">
    <source>
        <dbReference type="ARBA" id="ARBA00048366"/>
    </source>
</evidence>
<keyword evidence="2 9" id="KW-0963">Cytoplasm</keyword>
<dbReference type="RefSeq" id="WP_037408261.1">
    <property type="nucleotide sequence ID" value="NZ_JFZV01000008.1"/>
</dbReference>
<keyword evidence="3 9" id="KW-0808">Transferase</keyword>
<gene>
    <name evidence="9" type="primary">tsaC</name>
    <name evidence="10" type="ORF">SALWKB29_1613</name>
</gene>
<evidence type="ECO:0000256" key="9">
    <source>
        <dbReference type="HAMAP-Rule" id="MF_01852"/>
    </source>
</evidence>
<dbReference type="EC" id="2.7.7.87" evidence="9"/>
<reference evidence="10 11" key="1">
    <citation type="submission" date="2014-03" db="EMBL/GenBank/DDBJ databases">
        <title>The genomes of two eusocial bee gut symbionts.</title>
        <authorList>
            <person name="Kwong W.K."/>
            <person name="Engel P."/>
            <person name="Koch H."/>
            <person name="Moran N.A."/>
        </authorList>
    </citation>
    <scope>NUCLEOTIDE SEQUENCE [LARGE SCALE GENOMIC DNA]</scope>
    <source>
        <strain evidence="11">wkB29</strain>
    </source>
</reference>
<dbReference type="GO" id="GO:0006450">
    <property type="term" value="P:regulation of translational fidelity"/>
    <property type="evidence" value="ECO:0007669"/>
    <property type="project" value="TreeGrafter"/>
</dbReference>
<comment type="caution">
    <text evidence="10">The sequence shown here is derived from an EMBL/GenBank/DDBJ whole genome shotgun (WGS) entry which is preliminary data.</text>
</comment>
<dbReference type="InterPro" id="IPR023535">
    <property type="entry name" value="TC-AMP_synthase"/>
</dbReference>
<evidence type="ECO:0000256" key="5">
    <source>
        <dbReference type="ARBA" id="ARBA00022695"/>
    </source>
</evidence>
<proteinExistence type="inferred from homology"/>
<dbReference type="Pfam" id="PF01300">
    <property type="entry name" value="Sua5_yciO_yrdC"/>
    <property type="match status" value="1"/>
</dbReference>
<dbReference type="GO" id="GO:0000049">
    <property type="term" value="F:tRNA binding"/>
    <property type="evidence" value="ECO:0007669"/>
    <property type="project" value="TreeGrafter"/>
</dbReference>
<dbReference type="AlphaFoldDB" id="A0A066T8S7"/>
<dbReference type="PROSITE" id="PS51163">
    <property type="entry name" value="YRDC"/>
    <property type="match status" value="1"/>
</dbReference>
<evidence type="ECO:0000256" key="6">
    <source>
        <dbReference type="ARBA" id="ARBA00022741"/>
    </source>
</evidence>
<name>A0A066T8S7_9NEIS</name>
<dbReference type="OrthoDB" id="9814580at2"/>
<dbReference type="GO" id="GO:0005737">
    <property type="term" value="C:cytoplasm"/>
    <property type="evidence" value="ECO:0007669"/>
    <property type="project" value="UniProtKB-SubCell"/>
</dbReference>
<protein>
    <recommendedName>
        <fullName evidence="9">Threonylcarbamoyl-AMP synthase</fullName>
        <shortName evidence="9">TC-AMP synthase</shortName>
        <ecNumber evidence="9">2.7.7.87</ecNumber>
    </recommendedName>
    <alternativeName>
        <fullName evidence="9">L-threonylcarbamoyladenylate synthase</fullName>
    </alternativeName>
    <alternativeName>
        <fullName evidence="9">t(6)A37 threonylcarbamoyladenosine biosynthesis protein TsaC</fullName>
    </alternativeName>
    <alternativeName>
        <fullName evidence="9">tRNA threonylcarbamoyladenosine biosynthesis protein TsaC</fullName>
    </alternativeName>
</protein>
<accession>A0A066T8S7</accession>
<dbReference type="Gene3D" id="3.90.870.10">
    <property type="entry name" value="DHBP synthase"/>
    <property type="match status" value="1"/>
</dbReference>
<evidence type="ECO:0000256" key="7">
    <source>
        <dbReference type="ARBA" id="ARBA00022840"/>
    </source>
</evidence>
<evidence type="ECO:0000256" key="3">
    <source>
        <dbReference type="ARBA" id="ARBA00022679"/>
    </source>
</evidence>
<dbReference type="GO" id="GO:0003725">
    <property type="term" value="F:double-stranded RNA binding"/>
    <property type="evidence" value="ECO:0007669"/>
    <property type="project" value="InterPro"/>
</dbReference>
<dbReference type="InterPro" id="IPR006070">
    <property type="entry name" value="Sua5-like_dom"/>
</dbReference>
<keyword evidence="7 9" id="KW-0067">ATP-binding</keyword>
<dbReference type="EMBL" id="JFZV01000008">
    <property type="protein sequence ID" value="KDN14311.1"/>
    <property type="molecule type" value="Genomic_DNA"/>
</dbReference>
<keyword evidence="6 9" id="KW-0547">Nucleotide-binding</keyword>